<sequence length="518" mass="57422">MRRNPITALLLALFVFELLCVPKPKAHAAEAEQASILLVYDRLAAGTAKEGNVEAMLKLLSAMGAGVKLMPVERYEPGLLRNFERLIVVRNSPELKLRNEGFERELASYSGAYLHIGDDPSAVIESGLQLQISALKARVVSLSIGPIRQAELPVRGMQISIAAHYAGEMYGYVEAKELRQPAPFGIKNGRLAAVPYFEAGAAAELAMAYVLKAWLGANVDGQAYALFKEIYPFTDLGALQAAADRLYDLGIPFIYSVRPVFANTDYPAMQRYLELLKYAQSRNGAILVNAPVISPVAGNQEDSLRDKMAGFIDLLAEHRIVPLGIGADMDMYWRNERNFMREGMPFFDSSVLFPGESPVNVTEGESTSFASSMLSLRWRDVEPLLNERWLVEPLPLHLAVTFDFPEDAAGADAVLEALKGGWLSFSDYKTLPHTTKTESHVLKSENGQLMKDGQAVNLNAAVSVVSADYEYREKEKESFKRFFTVQNNIYLVVIGIALLLFSGLFAAGFRLYRRKFKK</sequence>
<gene>
    <name evidence="2" type="ORF">D3P08_25435</name>
</gene>
<keyword evidence="1" id="KW-0812">Transmembrane</keyword>
<proteinExistence type="predicted"/>
<dbReference type="AlphaFoldDB" id="A0A3A1UKP7"/>
<dbReference type="Proteomes" id="UP000266482">
    <property type="component" value="Unassembled WGS sequence"/>
</dbReference>
<keyword evidence="1" id="KW-0472">Membrane</keyword>
<evidence type="ECO:0008006" key="4">
    <source>
        <dbReference type="Google" id="ProtNLM"/>
    </source>
</evidence>
<feature type="transmembrane region" description="Helical" evidence="1">
    <location>
        <begin position="489"/>
        <end position="512"/>
    </location>
</feature>
<dbReference type="EMBL" id="QXQA01000024">
    <property type="protein sequence ID" value="RIX47258.1"/>
    <property type="molecule type" value="Genomic_DNA"/>
</dbReference>
<evidence type="ECO:0000313" key="2">
    <source>
        <dbReference type="EMBL" id="RIX47258.1"/>
    </source>
</evidence>
<keyword evidence="1" id="KW-1133">Transmembrane helix</keyword>
<dbReference type="RefSeq" id="WP_119602934.1">
    <property type="nucleotide sequence ID" value="NZ_QXQA01000024.1"/>
</dbReference>
<name>A0A3A1UKP7_9BACL</name>
<protein>
    <recommendedName>
        <fullName evidence="4">DUF2334 domain-containing protein</fullName>
    </recommendedName>
</protein>
<comment type="caution">
    <text evidence="2">The sequence shown here is derived from an EMBL/GenBank/DDBJ whole genome shotgun (WGS) entry which is preliminary data.</text>
</comment>
<organism evidence="2 3">
    <name type="scientific">Paenibacillus nanensis</name>
    <dbReference type="NCBI Taxonomy" id="393251"/>
    <lineage>
        <taxon>Bacteria</taxon>
        <taxon>Bacillati</taxon>
        <taxon>Bacillota</taxon>
        <taxon>Bacilli</taxon>
        <taxon>Bacillales</taxon>
        <taxon>Paenibacillaceae</taxon>
        <taxon>Paenibacillus</taxon>
    </lineage>
</organism>
<accession>A0A3A1UKP7</accession>
<evidence type="ECO:0000256" key="1">
    <source>
        <dbReference type="SAM" id="Phobius"/>
    </source>
</evidence>
<evidence type="ECO:0000313" key="3">
    <source>
        <dbReference type="Proteomes" id="UP000266482"/>
    </source>
</evidence>
<keyword evidence="3" id="KW-1185">Reference proteome</keyword>
<dbReference type="OrthoDB" id="1779709at2"/>
<reference evidence="2 3" key="1">
    <citation type="submission" date="2018-09" db="EMBL/GenBank/DDBJ databases">
        <title>Paenibacillus aracenensis nov. sp. isolated from a cave in southern Spain.</title>
        <authorList>
            <person name="Jurado V."/>
            <person name="Gutierrez-Patricio S."/>
            <person name="Gonzalez-Pimentel J.L."/>
            <person name="Miller A.Z."/>
            <person name="Laiz L."/>
            <person name="Saiz-Jimenez C."/>
        </authorList>
    </citation>
    <scope>NUCLEOTIDE SEQUENCE [LARGE SCALE GENOMIC DNA]</scope>
    <source>
        <strain evidence="2 3">DSM 22867</strain>
    </source>
</reference>